<dbReference type="Gene3D" id="1.25.40.10">
    <property type="entry name" value="Tetratricopeptide repeat domain"/>
    <property type="match status" value="1"/>
</dbReference>
<evidence type="ECO:0000313" key="1">
    <source>
        <dbReference type="EMBL" id="VAX19038.1"/>
    </source>
</evidence>
<name>A0A3B1C5B8_9ZZZZ</name>
<accession>A0A3B1C5B8</accession>
<dbReference type="InterPro" id="IPR011990">
    <property type="entry name" value="TPR-like_helical_dom_sf"/>
</dbReference>
<dbReference type="Pfam" id="PF21033">
    <property type="entry name" value="RMD1-3"/>
    <property type="match status" value="1"/>
</dbReference>
<reference evidence="1" key="1">
    <citation type="submission" date="2018-06" db="EMBL/GenBank/DDBJ databases">
        <authorList>
            <person name="Zhirakovskaya E."/>
        </authorList>
    </citation>
    <scope>NUCLEOTIDE SEQUENCE</scope>
</reference>
<protein>
    <recommendedName>
        <fullName evidence="2">Tetratricopeptide repeat protein</fullName>
    </recommendedName>
</protein>
<evidence type="ECO:0008006" key="2">
    <source>
        <dbReference type="Google" id="ProtNLM"/>
    </source>
</evidence>
<dbReference type="AlphaFoldDB" id="A0A3B1C5B8"/>
<dbReference type="InterPro" id="IPR049039">
    <property type="entry name" value="RMD1-3_a_helical_rpt"/>
</dbReference>
<dbReference type="EMBL" id="UOGB01000131">
    <property type="protein sequence ID" value="VAX19038.1"/>
    <property type="molecule type" value="Genomic_DNA"/>
</dbReference>
<sequence length="251" mass="28334">MRVLIVSFFVVITASLAVAQDDLQTALKAGDGYYARFDNAKALEEYKKAHLAVPGNFEATLKTIRAYIDTGEDIDSKESEEYFLKAAANSQTMIENFPDRAESYYYLALANGKLAELRGGKEKVKLSRSIEVNASKAVKIDPNLFRPHLLLGVYYREIANLNWFLKAFAKTFFGGLPDGTNEDSLRELLKSVELNDKFPRTFYELGLTYQEIGNKGEAVKNLRITLMLPKVDHLDDRYKEKAKELLKKLGG</sequence>
<organism evidence="1">
    <name type="scientific">hydrothermal vent metagenome</name>
    <dbReference type="NCBI Taxonomy" id="652676"/>
    <lineage>
        <taxon>unclassified sequences</taxon>
        <taxon>metagenomes</taxon>
        <taxon>ecological metagenomes</taxon>
    </lineage>
</organism>
<gene>
    <name evidence="1" type="ORF">MNBD_NITROSPINAE03-921</name>
</gene>
<dbReference type="SUPFAM" id="SSF48452">
    <property type="entry name" value="TPR-like"/>
    <property type="match status" value="1"/>
</dbReference>
<proteinExistence type="predicted"/>